<evidence type="ECO:0000256" key="12">
    <source>
        <dbReference type="ARBA" id="ARBA00022989"/>
    </source>
</evidence>
<feature type="domain" description="Polysaccharide chain length determinant N-terminal" evidence="18">
    <location>
        <begin position="23"/>
        <end position="120"/>
    </location>
</feature>
<evidence type="ECO:0000256" key="2">
    <source>
        <dbReference type="ARBA" id="ARBA00007316"/>
    </source>
</evidence>
<evidence type="ECO:0000256" key="16">
    <source>
        <dbReference type="SAM" id="Coils"/>
    </source>
</evidence>
<keyword evidence="14" id="KW-0829">Tyrosine-protein kinase</keyword>
<protein>
    <recommendedName>
        <fullName evidence="4">non-specific protein-tyrosine kinase</fullName>
        <ecNumber evidence="4">2.7.10.2</ecNumber>
    </recommendedName>
</protein>
<dbReference type="Pfam" id="PF13614">
    <property type="entry name" value="AAA_31"/>
    <property type="match status" value="1"/>
</dbReference>
<proteinExistence type="inferred from homology"/>
<keyword evidence="9" id="KW-0547">Nucleotide-binding</keyword>
<dbReference type="InterPro" id="IPR003856">
    <property type="entry name" value="LPS_length_determ_N"/>
</dbReference>
<evidence type="ECO:0000256" key="5">
    <source>
        <dbReference type="ARBA" id="ARBA00022475"/>
    </source>
</evidence>
<keyword evidence="22" id="KW-1185">Reference proteome</keyword>
<dbReference type="PANTHER" id="PTHR32309:SF13">
    <property type="entry name" value="FERRIC ENTEROBACTIN TRANSPORT PROTEIN FEPE"/>
    <property type="match status" value="1"/>
</dbReference>
<keyword evidence="12 17" id="KW-1133">Transmembrane helix</keyword>
<dbReference type="CDD" id="cd05387">
    <property type="entry name" value="BY-kinase"/>
    <property type="match status" value="1"/>
</dbReference>
<keyword evidence="10" id="KW-0418">Kinase</keyword>
<dbReference type="EMBL" id="JABKKE010000002">
    <property type="protein sequence ID" value="NPE13187.1"/>
    <property type="molecule type" value="Genomic_DNA"/>
</dbReference>
<evidence type="ECO:0000256" key="6">
    <source>
        <dbReference type="ARBA" id="ARBA00022519"/>
    </source>
</evidence>
<dbReference type="SUPFAM" id="SSF52540">
    <property type="entry name" value="P-loop containing nucleoside triphosphate hydrolases"/>
    <property type="match status" value="1"/>
</dbReference>
<keyword evidence="13 17" id="KW-0472">Membrane</keyword>
<feature type="transmembrane region" description="Helical" evidence="17">
    <location>
        <begin position="38"/>
        <end position="58"/>
    </location>
</feature>
<feature type="domain" description="AAA" evidence="19">
    <location>
        <begin position="600"/>
        <end position="747"/>
    </location>
</feature>
<comment type="similarity">
    <text evidence="3">Belongs to the etk/wzc family.</text>
</comment>
<comment type="similarity">
    <text evidence="2">Belongs to the CpsD/CapB family.</text>
</comment>
<evidence type="ECO:0000256" key="3">
    <source>
        <dbReference type="ARBA" id="ARBA00008883"/>
    </source>
</evidence>
<keyword evidence="6" id="KW-0997">Cell inner membrane</keyword>
<feature type="coiled-coil region" evidence="16">
    <location>
        <begin position="408"/>
        <end position="450"/>
    </location>
</feature>
<comment type="caution">
    <text evidence="21">The sequence shown here is derived from an EMBL/GenBank/DDBJ whole genome shotgun (WGS) entry which is preliminary data.</text>
</comment>
<feature type="transmembrane region" description="Helical" evidence="17">
    <location>
        <begin position="514"/>
        <end position="534"/>
    </location>
</feature>
<dbReference type="InterPro" id="IPR050445">
    <property type="entry name" value="Bact_polysacc_biosynth/exp"/>
</dbReference>
<comment type="catalytic activity">
    <reaction evidence="15">
        <text>L-tyrosyl-[protein] + ATP = O-phospho-L-tyrosyl-[protein] + ADP + H(+)</text>
        <dbReference type="Rhea" id="RHEA:10596"/>
        <dbReference type="Rhea" id="RHEA-COMP:10136"/>
        <dbReference type="Rhea" id="RHEA-COMP:20101"/>
        <dbReference type="ChEBI" id="CHEBI:15378"/>
        <dbReference type="ChEBI" id="CHEBI:30616"/>
        <dbReference type="ChEBI" id="CHEBI:46858"/>
        <dbReference type="ChEBI" id="CHEBI:61978"/>
        <dbReference type="ChEBI" id="CHEBI:456216"/>
        <dbReference type="EC" id="2.7.10.2"/>
    </reaction>
</comment>
<dbReference type="GO" id="GO:0004715">
    <property type="term" value="F:non-membrane spanning protein tyrosine kinase activity"/>
    <property type="evidence" value="ECO:0007669"/>
    <property type="project" value="UniProtKB-EC"/>
</dbReference>
<reference evidence="21 22" key="1">
    <citation type="submission" date="2020-05" db="EMBL/GenBank/DDBJ databases">
        <title>Distinct polysaccharide utilization as determinants for interspecies competition between intestinal Prevotella spp.</title>
        <authorList>
            <person name="Galvez E.J.C."/>
            <person name="Iljazovic A."/>
            <person name="Strowig T."/>
        </authorList>
    </citation>
    <scope>NUCLEOTIDE SEQUENCE [LARGE SCALE GENOMIC DNA]</scope>
    <source>
        <strain evidence="21 22">PROD</strain>
    </source>
</reference>
<evidence type="ECO:0000259" key="20">
    <source>
        <dbReference type="Pfam" id="PF13807"/>
    </source>
</evidence>
<comment type="subcellular location">
    <subcellularLocation>
        <location evidence="1">Cell inner membrane</location>
        <topology evidence="1">Multi-pass membrane protein</topology>
    </subcellularLocation>
</comment>
<keyword evidence="8 17" id="KW-0812">Transmembrane</keyword>
<dbReference type="PANTHER" id="PTHR32309">
    <property type="entry name" value="TYROSINE-PROTEIN KINASE"/>
    <property type="match status" value="1"/>
</dbReference>
<evidence type="ECO:0000259" key="18">
    <source>
        <dbReference type="Pfam" id="PF02706"/>
    </source>
</evidence>
<dbReference type="Pfam" id="PF02706">
    <property type="entry name" value="Wzz"/>
    <property type="match status" value="1"/>
</dbReference>
<evidence type="ECO:0000256" key="9">
    <source>
        <dbReference type="ARBA" id="ARBA00022741"/>
    </source>
</evidence>
<keyword evidence="5" id="KW-1003">Cell membrane</keyword>
<dbReference type="GeneID" id="82156604"/>
<dbReference type="Proteomes" id="UP001193734">
    <property type="component" value="Unassembled WGS sequence"/>
</dbReference>
<evidence type="ECO:0000256" key="1">
    <source>
        <dbReference type="ARBA" id="ARBA00004429"/>
    </source>
</evidence>
<evidence type="ECO:0000259" key="19">
    <source>
        <dbReference type="Pfam" id="PF13614"/>
    </source>
</evidence>
<name>A0ABX2AUW2_9BACT</name>
<evidence type="ECO:0000256" key="15">
    <source>
        <dbReference type="ARBA" id="ARBA00051245"/>
    </source>
</evidence>
<evidence type="ECO:0000313" key="22">
    <source>
        <dbReference type="Proteomes" id="UP001193734"/>
    </source>
</evidence>
<sequence>MEENNKIDKISNVESADLYQEENSFDFKAIITMFILNWQWFALSVFIFVCGALIYLRYTNPVYQVSAKMLIKDDNSRRGSGNQMLSNMSDMGFISTSNGIENEMEIIKSRILTRETVKELHLYVEYMEKGFVKNKLIYNTQPINVDIDPASLDKLDETMMTVDMRIKKNGNTYKVEGNTYNGTQKSAPFTTSFDKLPATLKTDAGVLTFTKNNNGKDTDKDIFVKIYPPMTVATSYAGAMSVEPISKNTSIALITIKDENPKRADNFLRQHAICYNRQANTDKNEIAIKTEEFINNRLEKINKELGTTETELETYKKHNNLIQLKLDAAQTLTQANAYSDKLAEAKMQIQLLDYLREHVDRPQNKYQIIPSNVGLNDPSSTSLINSYNQAVIERNRLLRGSSEIAPQVKAITSELDNLENSIRTALLQARRTAEIQLQSIEKQYAIYNNKVANTPEQERILTQIGRQQEVKSGLYLMLLQKREENSISLAATADKGKIIDEPVFAGMVSPKKNMILMVALVLGIGLPLAIIYLIQLMRYKIEGHEDVAKLTKLPIIADVALTNDEHTNGIVVHENENNQIDEIFRSMRTNIQFMLEEGQKVVMFTSSTSGEGKTFNAVNVAVSFATLGKKVIIMGLDIRKPRLAQIFSLKDKKLGITNLLNKDHVTMDEIMTQVSPSGVNTNLDVMPAGPVPPNPTELLAREHLGDIINTLKEKYDYIILDTAPAGLVTDSLQIGKIADVAIVVCRADYTPKASFELFNKMHAERKLPNMCYVLNGVDMSKKKYGYYYGYGKYGKYGRYGRYGSYTYGTYSNSHYGNKDDKSIKL</sequence>
<evidence type="ECO:0000256" key="7">
    <source>
        <dbReference type="ARBA" id="ARBA00022679"/>
    </source>
</evidence>
<evidence type="ECO:0000256" key="13">
    <source>
        <dbReference type="ARBA" id="ARBA00023136"/>
    </source>
</evidence>
<dbReference type="Pfam" id="PF13807">
    <property type="entry name" value="GNVR"/>
    <property type="match status" value="1"/>
</dbReference>
<evidence type="ECO:0000256" key="14">
    <source>
        <dbReference type="ARBA" id="ARBA00023137"/>
    </source>
</evidence>
<dbReference type="InterPro" id="IPR025669">
    <property type="entry name" value="AAA_dom"/>
</dbReference>
<evidence type="ECO:0000313" key="21">
    <source>
        <dbReference type="EMBL" id="NPE13187.1"/>
    </source>
</evidence>
<organism evidence="21 22">
    <name type="scientific">Xylanibacter rodentium</name>
    <dbReference type="NCBI Taxonomy" id="2736289"/>
    <lineage>
        <taxon>Bacteria</taxon>
        <taxon>Pseudomonadati</taxon>
        <taxon>Bacteroidota</taxon>
        <taxon>Bacteroidia</taxon>
        <taxon>Bacteroidales</taxon>
        <taxon>Prevotellaceae</taxon>
        <taxon>Xylanibacter</taxon>
    </lineage>
</organism>
<evidence type="ECO:0000256" key="8">
    <source>
        <dbReference type="ARBA" id="ARBA00022692"/>
    </source>
</evidence>
<dbReference type="InterPro" id="IPR005702">
    <property type="entry name" value="Wzc-like_C"/>
</dbReference>
<evidence type="ECO:0000256" key="17">
    <source>
        <dbReference type="SAM" id="Phobius"/>
    </source>
</evidence>
<evidence type="ECO:0000256" key="11">
    <source>
        <dbReference type="ARBA" id="ARBA00022840"/>
    </source>
</evidence>
<dbReference type="NCBIfam" id="TIGR01007">
    <property type="entry name" value="eps_fam"/>
    <property type="match status" value="1"/>
</dbReference>
<evidence type="ECO:0000256" key="10">
    <source>
        <dbReference type="ARBA" id="ARBA00022777"/>
    </source>
</evidence>
<dbReference type="EC" id="2.7.10.2" evidence="4"/>
<dbReference type="InterPro" id="IPR032807">
    <property type="entry name" value="GNVR"/>
</dbReference>
<keyword evidence="11" id="KW-0067">ATP-binding</keyword>
<accession>A0ABX2AUW2</accession>
<keyword evidence="7 21" id="KW-0808">Transferase</keyword>
<gene>
    <name evidence="21" type="ORF">HPS55_02385</name>
</gene>
<dbReference type="InterPro" id="IPR027417">
    <property type="entry name" value="P-loop_NTPase"/>
</dbReference>
<feature type="domain" description="Tyrosine-protein kinase G-rich" evidence="20">
    <location>
        <begin position="457"/>
        <end position="531"/>
    </location>
</feature>
<evidence type="ECO:0000256" key="4">
    <source>
        <dbReference type="ARBA" id="ARBA00011903"/>
    </source>
</evidence>
<keyword evidence="16" id="KW-0175">Coiled coil</keyword>
<dbReference type="RefSeq" id="WP_172324655.1">
    <property type="nucleotide sequence ID" value="NZ_JABKKE010000002.1"/>
</dbReference>
<dbReference type="Gene3D" id="3.40.50.300">
    <property type="entry name" value="P-loop containing nucleotide triphosphate hydrolases"/>
    <property type="match status" value="1"/>
</dbReference>